<dbReference type="InParanoid" id="K0IC92"/>
<dbReference type="KEGG" id="nga:Ngar_c02120"/>
<keyword evidence="1" id="KW-0812">Transmembrane</keyword>
<dbReference type="HOGENOM" id="CLU_942045_0_0_2"/>
<dbReference type="SUPFAM" id="SSF103473">
    <property type="entry name" value="MFS general substrate transporter"/>
    <property type="match status" value="1"/>
</dbReference>
<organism evidence="2 3">
    <name type="scientific">Nitrososphaera gargensis (strain Ga9.2)</name>
    <dbReference type="NCBI Taxonomy" id="1237085"/>
    <lineage>
        <taxon>Archaea</taxon>
        <taxon>Nitrososphaerota</taxon>
        <taxon>Nitrososphaeria</taxon>
        <taxon>Nitrososphaerales</taxon>
        <taxon>Nitrososphaeraceae</taxon>
        <taxon>Nitrososphaera</taxon>
    </lineage>
</organism>
<dbReference type="Gene3D" id="1.20.1250.20">
    <property type="entry name" value="MFS general substrate transporter like domains"/>
    <property type="match status" value="1"/>
</dbReference>
<sequence>MPSFVAAALVFANFSLGYFRLPESMRKEEEAAGTKTSSRETLATMFRTIAAKTDMKLLLATYFIAMLAFFVLDGTGTPWSKEVFGFGPFQVGLLFFFIGLVSAIVQGLVIPKLSEIFPATAAGNRHHLDRDRSWNARSHYKLQPAGPASKLHSDFAGNEIWHGFNQHACIAKSRHRQAGKCAWGNAVSLRDCADHRSRLWSLRLWLWSLCRNRRAALHRCCGNCNTGHRDEHALSQKRSWPKGDVNAAVWCECHGDKRLLTVASSNTEERYRGILYVLLPLFLFNASKKKCQNGK</sequence>
<feature type="transmembrane region" description="Helical" evidence="1">
    <location>
        <begin position="55"/>
        <end position="72"/>
    </location>
</feature>
<feature type="transmembrane region" description="Helical" evidence="1">
    <location>
        <begin position="84"/>
        <end position="105"/>
    </location>
</feature>
<accession>K0IC92</accession>
<reference evidence="2 3" key="1">
    <citation type="journal article" date="2012" name="Environ. Microbiol.">
        <title>The genome of the ammonia-oxidizing Candidatus Nitrososphaera gargensis: insights into metabolic versatility and environmental adaptations.</title>
        <authorList>
            <person name="Spang A."/>
            <person name="Poehlein A."/>
            <person name="Offre P."/>
            <person name="Zumbragel S."/>
            <person name="Haider S."/>
            <person name="Rychlik N."/>
            <person name="Nowka B."/>
            <person name="Schmeisser C."/>
            <person name="Lebedeva E.V."/>
            <person name="Rattei T."/>
            <person name="Bohm C."/>
            <person name="Schmid M."/>
            <person name="Galushko A."/>
            <person name="Hatzenpichler R."/>
            <person name="Weinmaier T."/>
            <person name="Daniel R."/>
            <person name="Schleper C."/>
            <person name="Spieck E."/>
            <person name="Streit W."/>
            <person name="Wagner M."/>
        </authorList>
    </citation>
    <scope>NUCLEOTIDE SEQUENCE [LARGE SCALE GENOMIC DNA]</scope>
    <source>
        <strain evidence="3">Ga9.2</strain>
    </source>
</reference>
<dbReference type="EMBL" id="CP002408">
    <property type="protein sequence ID" value="AFU57160.1"/>
    <property type="molecule type" value="Genomic_DNA"/>
</dbReference>
<evidence type="ECO:0000256" key="1">
    <source>
        <dbReference type="SAM" id="Phobius"/>
    </source>
</evidence>
<dbReference type="InterPro" id="IPR036259">
    <property type="entry name" value="MFS_trans_sf"/>
</dbReference>
<evidence type="ECO:0000313" key="2">
    <source>
        <dbReference type="EMBL" id="AFU57160.1"/>
    </source>
</evidence>
<keyword evidence="1" id="KW-1133">Transmembrane helix</keyword>
<evidence type="ECO:0000313" key="3">
    <source>
        <dbReference type="Proteomes" id="UP000008037"/>
    </source>
</evidence>
<gene>
    <name evidence="2" type="ordered locus">Ngar_c02120</name>
</gene>
<dbReference type="Proteomes" id="UP000008037">
    <property type="component" value="Chromosome"/>
</dbReference>
<keyword evidence="1" id="KW-0472">Membrane</keyword>
<protein>
    <submittedName>
        <fullName evidence="2">Putative major facilitator superfamily MFS_1</fullName>
    </submittedName>
</protein>
<name>K0IC92_NITGG</name>
<keyword evidence="3" id="KW-1185">Reference proteome</keyword>
<dbReference type="BioCyc" id="CNIT1237085:G1324-212-MONOMER"/>
<dbReference type="AlphaFoldDB" id="K0IC92"/>
<dbReference type="STRING" id="1237085.Ngar_c02120"/>
<proteinExistence type="predicted"/>